<gene>
    <name evidence="3" type="ORF">DFJ68_2130</name>
</gene>
<dbReference type="InterPro" id="IPR052389">
    <property type="entry name" value="Sec_Metab_Biosynth-Assoc"/>
</dbReference>
<sequence>MSPASARPVAVSEYDDAVTVRRGTEPGRHHGRFSDDWVIGNAVNGGLVMASALTALGHRLRHDTDEHTDHLDPVAISAYFLTAARPGPFTTASEVVRRGRTLSTGQVSVHQPGADGVVVERMRALASFGDLEGAELEREAAAPEMPPPERCLSAQDAPPSFLAQMRFLDRLDLRLDPATAGWAAGRPSGRGSIRGWLRMRDDSEPDPTMLVLALDALPPVAFDLGFQGWTPTLEFTGHVRRRPAPGWLQVALTSQNVGGGLMEEDATVWDATGRLVAQSRQLCGYRDRPSR</sequence>
<dbReference type="Gene3D" id="2.40.160.210">
    <property type="entry name" value="Acyl-CoA thioesterase, double hotdog domain"/>
    <property type="match status" value="1"/>
</dbReference>
<dbReference type="PANTHER" id="PTHR38110:SF1">
    <property type="entry name" value="THIOESTERASE DOMAIN-CONTAINING PROTEIN"/>
    <property type="match status" value="1"/>
</dbReference>
<dbReference type="PANTHER" id="PTHR38110">
    <property type="entry name" value="CHROMOSOME 23, WHOLE GENOME SHOTGUN SEQUENCE"/>
    <property type="match status" value="1"/>
</dbReference>
<dbReference type="SUPFAM" id="SSF54637">
    <property type="entry name" value="Thioesterase/thiol ester dehydrase-isomerase"/>
    <property type="match status" value="2"/>
</dbReference>
<dbReference type="Proteomes" id="UP000278440">
    <property type="component" value="Unassembled WGS sequence"/>
</dbReference>
<accession>A0A495XVS5</accession>
<feature type="domain" description="Acyl-CoA thioesterase-like N-terminal HotDog" evidence="1">
    <location>
        <begin position="34"/>
        <end position="129"/>
    </location>
</feature>
<dbReference type="InterPro" id="IPR049449">
    <property type="entry name" value="TesB_ACOT8-like_N"/>
</dbReference>
<comment type="caution">
    <text evidence="3">The sequence shown here is derived from an EMBL/GenBank/DDBJ whole genome shotgun (WGS) entry which is preliminary data.</text>
</comment>
<feature type="domain" description="Acyl-CoA thioesterase-like C-terminal" evidence="2">
    <location>
        <begin position="148"/>
        <end position="283"/>
    </location>
</feature>
<dbReference type="OrthoDB" id="5418286at2"/>
<name>A0A495XVS5_9MICO</name>
<reference evidence="3 4" key="1">
    <citation type="submission" date="2018-10" db="EMBL/GenBank/DDBJ databases">
        <title>Sequencing the genomes of 1000 actinobacteria strains.</title>
        <authorList>
            <person name="Klenk H.-P."/>
        </authorList>
    </citation>
    <scope>NUCLEOTIDE SEQUENCE [LARGE SCALE GENOMIC DNA]</scope>
    <source>
        <strain evidence="3 4">DSM 44267</strain>
    </source>
</reference>
<protein>
    <submittedName>
        <fullName evidence="3">Acyl-CoA thioesterase</fullName>
    </submittedName>
</protein>
<proteinExistence type="predicted"/>
<dbReference type="AlphaFoldDB" id="A0A495XVS5"/>
<dbReference type="Pfam" id="PF13622">
    <property type="entry name" value="4HBT_3"/>
    <property type="match status" value="1"/>
</dbReference>
<dbReference type="InterPro" id="IPR042171">
    <property type="entry name" value="Acyl-CoA_hotdog"/>
</dbReference>
<evidence type="ECO:0000259" key="1">
    <source>
        <dbReference type="Pfam" id="PF13622"/>
    </source>
</evidence>
<dbReference type="InterPro" id="IPR029069">
    <property type="entry name" value="HotDog_dom_sf"/>
</dbReference>
<evidence type="ECO:0000313" key="4">
    <source>
        <dbReference type="Proteomes" id="UP000278440"/>
    </source>
</evidence>
<dbReference type="Pfam" id="PF20789">
    <property type="entry name" value="4HBT_3C"/>
    <property type="match status" value="1"/>
</dbReference>
<organism evidence="3 4">
    <name type="scientific">Terracoccus luteus</name>
    <dbReference type="NCBI Taxonomy" id="53356"/>
    <lineage>
        <taxon>Bacteria</taxon>
        <taxon>Bacillati</taxon>
        <taxon>Actinomycetota</taxon>
        <taxon>Actinomycetes</taxon>
        <taxon>Micrococcales</taxon>
        <taxon>Intrasporangiaceae</taxon>
        <taxon>Terracoccus</taxon>
    </lineage>
</organism>
<evidence type="ECO:0000313" key="3">
    <source>
        <dbReference type="EMBL" id="RKT78681.1"/>
    </source>
</evidence>
<dbReference type="EMBL" id="RBXT01000001">
    <property type="protein sequence ID" value="RKT78681.1"/>
    <property type="molecule type" value="Genomic_DNA"/>
</dbReference>
<keyword evidence="4" id="KW-1185">Reference proteome</keyword>
<dbReference type="InterPro" id="IPR049450">
    <property type="entry name" value="ACOT8-like_C"/>
</dbReference>
<evidence type="ECO:0000259" key="2">
    <source>
        <dbReference type="Pfam" id="PF20789"/>
    </source>
</evidence>